<dbReference type="Pfam" id="PF05199">
    <property type="entry name" value="GMC_oxred_C"/>
    <property type="match status" value="1"/>
</dbReference>
<comment type="similarity">
    <text evidence="2 6">Belongs to the GMC oxidoreductase family.</text>
</comment>
<dbReference type="PIRSF" id="PIRSF000137">
    <property type="entry name" value="Alcohol_oxidase"/>
    <property type="match status" value="1"/>
</dbReference>
<feature type="domain" description="Glucose-methanol-choline oxidoreductase N-terminal" evidence="8">
    <location>
        <begin position="296"/>
        <end position="310"/>
    </location>
</feature>
<feature type="binding site" evidence="5">
    <location>
        <position position="261"/>
    </location>
    <ligand>
        <name>FAD</name>
        <dbReference type="ChEBI" id="CHEBI:57692"/>
    </ligand>
</feature>
<name>A0A1M4VJR8_9GAMM</name>
<dbReference type="PANTHER" id="PTHR11552">
    <property type="entry name" value="GLUCOSE-METHANOL-CHOLINE GMC OXIDOREDUCTASE"/>
    <property type="match status" value="1"/>
</dbReference>
<dbReference type="InterPro" id="IPR000172">
    <property type="entry name" value="GMC_OxRdtase_N"/>
</dbReference>
<gene>
    <name evidence="9" type="ORF">SAMN02745753_00675</name>
</gene>
<keyword evidence="10" id="KW-1185">Reference proteome</keyword>
<dbReference type="InterPro" id="IPR006311">
    <property type="entry name" value="TAT_signal"/>
</dbReference>
<dbReference type="RefSeq" id="WP_245813086.1">
    <property type="nucleotide sequence ID" value="NZ_FQVF01000003.1"/>
</dbReference>
<evidence type="ECO:0000259" key="8">
    <source>
        <dbReference type="PROSITE" id="PS00624"/>
    </source>
</evidence>
<proteinExistence type="inferred from homology"/>
<dbReference type="STRING" id="1122206.SAMN02745753_00675"/>
<dbReference type="InterPro" id="IPR036188">
    <property type="entry name" value="FAD/NAD-bd_sf"/>
</dbReference>
<keyword evidence="3 6" id="KW-0285">Flavoprotein</keyword>
<dbReference type="SUPFAM" id="SSF51905">
    <property type="entry name" value="FAD/NAD(P)-binding domain"/>
    <property type="match status" value="1"/>
</dbReference>
<dbReference type="PROSITE" id="PS00623">
    <property type="entry name" value="GMC_OXRED_1"/>
    <property type="match status" value="1"/>
</dbReference>
<evidence type="ECO:0000313" key="10">
    <source>
        <dbReference type="Proteomes" id="UP000184517"/>
    </source>
</evidence>
<dbReference type="InterPro" id="IPR007867">
    <property type="entry name" value="GMC_OxRtase_C"/>
</dbReference>
<dbReference type="GO" id="GO:0016614">
    <property type="term" value="F:oxidoreductase activity, acting on CH-OH group of donors"/>
    <property type="evidence" value="ECO:0007669"/>
    <property type="project" value="InterPro"/>
</dbReference>
<protein>
    <submittedName>
        <fullName evidence="9">Choline dehydrogenase</fullName>
    </submittedName>
</protein>
<reference evidence="10" key="1">
    <citation type="submission" date="2016-11" db="EMBL/GenBank/DDBJ databases">
        <authorList>
            <person name="Varghese N."/>
            <person name="Submissions S."/>
        </authorList>
    </citation>
    <scope>NUCLEOTIDE SEQUENCE [LARGE SCALE GENOMIC DNA]</scope>
    <source>
        <strain evidence="10">DSM 16579</strain>
    </source>
</reference>
<evidence type="ECO:0000256" key="6">
    <source>
        <dbReference type="RuleBase" id="RU003968"/>
    </source>
</evidence>
<dbReference type="PROSITE" id="PS51318">
    <property type="entry name" value="TAT"/>
    <property type="match status" value="1"/>
</dbReference>
<keyword evidence="4 5" id="KW-0274">FAD</keyword>
<feature type="binding site" evidence="5">
    <location>
        <position position="488"/>
    </location>
    <ligand>
        <name>substrate</name>
    </ligand>
</feature>
<dbReference type="PROSITE" id="PS00624">
    <property type="entry name" value="GMC_OXRED_2"/>
    <property type="match status" value="1"/>
</dbReference>
<dbReference type="Gene3D" id="3.30.560.10">
    <property type="entry name" value="Glucose Oxidase, domain 3"/>
    <property type="match status" value="1"/>
</dbReference>
<dbReference type="AlphaFoldDB" id="A0A1M4VJR8"/>
<evidence type="ECO:0000256" key="1">
    <source>
        <dbReference type="ARBA" id="ARBA00001974"/>
    </source>
</evidence>
<dbReference type="EMBL" id="FQVF01000003">
    <property type="protein sequence ID" value="SHE69198.1"/>
    <property type="molecule type" value="Genomic_DNA"/>
</dbReference>
<dbReference type="Gene3D" id="3.50.50.60">
    <property type="entry name" value="FAD/NAD(P)-binding domain"/>
    <property type="match status" value="1"/>
</dbReference>
<dbReference type="PANTHER" id="PTHR11552:SF147">
    <property type="entry name" value="CHOLINE DEHYDROGENASE, MITOCHONDRIAL"/>
    <property type="match status" value="1"/>
</dbReference>
<evidence type="ECO:0000256" key="3">
    <source>
        <dbReference type="ARBA" id="ARBA00022630"/>
    </source>
</evidence>
<evidence type="ECO:0000256" key="4">
    <source>
        <dbReference type="ARBA" id="ARBA00022827"/>
    </source>
</evidence>
<dbReference type="Proteomes" id="UP000184517">
    <property type="component" value="Unassembled WGS sequence"/>
</dbReference>
<dbReference type="InterPro" id="IPR012132">
    <property type="entry name" value="GMC_OxRdtase"/>
</dbReference>
<evidence type="ECO:0000313" key="9">
    <source>
        <dbReference type="EMBL" id="SHE69198.1"/>
    </source>
</evidence>
<evidence type="ECO:0000256" key="2">
    <source>
        <dbReference type="ARBA" id="ARBA00010790"/>
    </source>
</evidence>
<feature type="domain" description="Glucose-methanol-choline oxidoreductase N-terminal" evidence="7">
    <location>
        <begin position="123"/>
        <end position="146"/>
    </location>
</feature>
<comment type="cofactor">
    <cofactor evidence="1 5">
        <name>FAD</name>
        <dbReference type="ChEBI" id="CHEBI:57692"/>
    </cofactor>
</comment>
<dbReference type="GO" id="GO:0050660">
    <property type="term" value="F:flavin adenine dinucleotide binding"/>
    <property type="evidence" value="ECO:0007669"/>
    <property type="project" value="InterPro"/>
</dbReference>
<accession>A0A1M4VJR8</accession>
<dbReference type="SUPFAM" id="SSF54373">
    <property type="entry name" value="FAD-linked reductases, C-terminal domain"/>
    <property type="match status" value="1"/>
</dbReference>
<organism evidence="9 10">
    <name type="scientific">Marinomonas polaris DSM 16579</name>
    <dbReference type="NCBI Taxonomy" id="1122206"/>
    <lineage>
        <taxon>Bacteria</taxon>
        <taxon>Pseudomonadati</taxon>
        <taxon>Pseudomonadota</taxon>
        <taxon>Gammaproteobacteria</taxon>
        <taxon>Oceanospirillales</taxon>
        <taxon>Oceanospirillaceae</taxon>
        <taxon>Marinomonas</taxon>
    </lineage>
</organism>
<sequence>MTDKKTKKIDLSRRSFIGHTMVASGVLALGGGLLGASINLANAAENSYDYIICGAGSAGCVLANRLTENGASVLLIEAGGPDNSEKISTPMRLIELWGTVYDWGYSTVPQEHAHGRSLYWPRGKVLGGSSSLNGMIYVRGNASDYNQWASEFGCTGWDYDSILPYFKKSEDFSGGENHYHGVGGLLHVTSEFTPHPVTKAIIEAAQQAGLAYNHDTNGASQEGVAFTDLNTRNGKRDSTAVAFLRPALERQNLALITNARVHKVEIEKGRATGVTYMQEGKKQTVSAKKEVIVCGGAIESPRILMLSGIGPKQELEKLGIAVKVNLPGVGKNLHDHTLCPVIYEGAKEIPPPTDMSIQILHGHCFVKSKESLPGPDMQPLFFHVPYYAPEQEKPTMNAYSLCAAGVRPTSRGSITLRSSDPEDEMNIDPQVLQTKNDVDILVQSIKQMREINSQPALDEWRGREIYPGPSVQTDEQLAEYARSAVLSYHHQNGSCKMGIDAMSVVDPQLRVKGIKGLRVADASIFPYVMAGNTNAPVIMVAEKAADMIKAG</sequence>
<feature type="binding site" evidence="5">
    <location>
        <position position="125"/>
    </location>
    <ligand>
        <name>FAD</name>
        <dbReference type="ChEBI" id="CHEBI:57692"/>
    </ligand>
</feature>
<dbReference type="Pfam" id="PF00732">
    <property type="entry name" value="GMC_oxred_N"/>
    <property type="match status" value="1"/>
</dbReference>
<evidence type="ECO:0000259" key="7">
    <source>
        <dbReference type="PROSITE" id="PS00623"/>
    </source>
</evidence>
<evidence type="ECO:0000256" key="5">
    <source>
        <dbReference type="PIRSR" id="PIRSR000137-2"/>
    </source>
</evidence>